<dbReference type="PANTHER" id="PTHR11712:SF336">
    <property type="entry name" value="3-OXOACYL-[ACYL-CARRIER-PROTEIN] SYNTHASE, MITOCHONDRIAL"/>
    <property type="match status" value="1"/>
</dbReference>
<dbReference type="Pfam" id="PF00109">
    <property type="entry name" value="ketoacyl-synt"/>
    <property type="match status" value="1"/>
</dbReference>
<organism evidence="3 4">
    <name type="scientific">Lacrimispora xylanolytica</name>
    <dbReference type="NCBI Taxonomy" id="29375"/>
    <lineage>
        <taxon>Bacteria</taxon>
        <taxon>Bacillati</taxon>
        <taxon>Bacillota</taxon>
        <taxon>Clostridia</taxon>
        <taxon>Lachnospirales</taxon>
        <taxon>Lachnospiraceae</taxon>
        <taxon>Lacrimispora</taxon>
    </lineage>
</organism>
<gene>
    <name evidence="3" type="ORF">OW255_06900</name>
</gene>
<dbReference type="PANTHER" id="PTHR11712">
    <property type="entry name" value="POLYKETIDE SYNTHASE-RELATED"/>
    <property type="match status" value="1"/>
</dbReference>
<evidence type="ECO:0000259" key="2">
    <source>
        <dbReference type="Pfam" id="PF00109"/>
    </source>
</evidence>
<keyword evidence="4" id="KW-1185">Reference proteome</keyword>
<dbReference type="Proteomes" id="UP001163115">
    <property type="component" value="Chromosome"/>
</dbReference>
<keyword evidence="1" id="KW-0808">Transferase</keyword>
<dbReference type="InterPro" id="IPR014030">
    <property type="entry name" value="Ketoacyl_synth_N"/>
</dbReference>
<dbReference type="EMBL" id="CP113524">
    <property type="protein sequence ID" value="WAJ25228.1"/>
    <property type="molecule type" value="Genomic_DNA"/>
</dbReference>
<accession>A0ABY7AIF5</accession>
<dbReference type="InterPro" id="IPR016039">
    <property type="entry name" value="Thiolase-like"/>
</dbReference>
<reference evidence="3" key="1">
    <citation type="submission" date="2022-11" db="EMBL/GenBank/DDBJ databases">
        <title>Lacrimispora xylanolytica sy1, complete genome.</title>
        <authorList>
            <person name="Choi S."/>
        </authorList>
    </citation>
    <scope>NUCLEOTIDE SEQUENCE</scope>
    <source>
        <strain evidence="3">Sy1</strain>
    </source>
</reference>
<evidence type="ECO:0000313" key="4">
    <source>
        <dbReference type="Proteomes" id="UP001163115"/>
    </source>
</evidence>
<dbReference type="Gene3D" id="3.40.47.10">
    <property type="match status" value="1"/>
</dbReference>
<dbReference type="RefSeq" id="WP_268116113.1">
    <property type="nucleotide sequence ID" value="NZ_CP113524.1"/>
</dbReference>
<proteinExistence type="predicted"/>
<feature type="domain" description="Beta-ketoacyl synthase-like N-terminal" evidence="2">
    <location>
        <begin position="33"/>
        <end position="211"/>
    </location>
</feature>
<sequence>MGKRVAITGLGVSLKPAPSENEKAFKNRKIKKLLSRGEKIFCRSAVDAVLDSGILETDTANEKRGIFLGTTKESSSRTELLNVLKSIYDGEIRHKEFAEAVAENMSPLFVIKSLPNACLHYAAEEFGIRGSNSLFITNGAAGSQAIAAAYHTILRGDCIWCLAGGFDSHLDDEEAYNFKQYGFKVDTIGEEKSSEGLGEGAGTFILEDYDHAVSRMAKIYGEIIGHGETFLDLDQEETENIRVLKKGICKSLASAHEDVTNVAFIHADGLTYKNYNVIEEAAIKDIFHDIPQINSKNQIGNLLGAAPMVEIAEDLSGKEIDQNRSQVFMKLSAGFGGEVSIIVLRRNGL</sequence>
<name>A0ABY7AIF5_9FIRM</name>
<protein>
    <submittedName>
        <fullName evidence="3">Beta-ketoacyl synthase N-terminal-like domain-containing protein</fullName>
    </submittedName>
</protein>
<evidence type="ECO:0000313" key="3">
    <source>
        <dbReference type="EMBL" id="WAJ25228.1"/>
    </source>
</evidence>
<dbReference type="SUPFAM" id="SSF53901">
    <property type="entry name" value="Thiolase-like"/>
    <property type="match status" value="2"/>
</dbReference>
<evidence type="ECO:0000256" key="1">
    <source>
        <dbReference type="ARBA" id="ARBA00022679"/>
    </source>
</evidence>
<dbReference type="InterPro" id="IPR000794">
    <property type="entry name" value="Beta-ketoacyl_synthase"/>
</dbReference>